<dbReference type="Pfam" id="PF22776">
    <property type="entry name" value="K_trans_C"/>
    <property type="match status" value="1"/>
</dbReference>
<feature type="domain" description="K+ potassium transporter integral membrane" evidence="12">
    <location>
        <begin position="23"/>
        <end position="450"/>
    </location>
</feature>
<evidence type="ECO:0000256" key="4">
    <source>
        <dbReference type="ARBA" id="ARBA00022538"/>
    </source>
</evidence>
<feature type="transmembrane region" description="Helical" evidence="11">
    <location>
        <begin position="169"/>
        <end position="191"/>
    </location>
</feature>
<feature type="transmembrane region" description="Helical" evidence="11">
    <location>
        <begin position="394"/>
        <end position="417"/>
    </location>
</feature>
<evidence type="ECO:0000259" key="13">
    <source>
        <dbReference type="Pfam" id="PF22776"/>
    </source>
</evidence>
<evidence type="ECO:0000256" key="8">
    <source>
        <dbReference type="ARBA" id="ARBA00022989"/>
    </source>
</evidence>
<feature type="transmembrane region" description="Helical" evidence="11">
    <location>
        <begin position="338"/>
        <end position="360"/>
    </location>
</feature>
<protein>
    <recommendedName>
        <fullName evidence="11">Probable potassium transport system protein Kup</fullName>
    </recommendedName>
</protein>
<sequence>MTTGTSSHSASPTVRRITAMVLLVTIGIVFGDIGTSPLYVMKTIMHVYPAYDADYIIGAVSCVIWTLTLQTTLKYVIIALRADNKGEGGILALFSLVRKLPHKWLYIVAAVGASTLLADGVITPALTVTSAVEGLCDIYPRTPVVPIVLTIITLIFLAQRSGTSAIGRWFGPFMLIWFLMLGILGIMNIGADTSIFHAFNPYYAVRLIVHYPGWMFILGAVFLCTTGAEALYSDLGHCGSLNISVSWIFVKIMLILNYLGQGAWIIAHQGAIAADANPFYAIMPKGFLIGGIIMSTGAAIIASQALISGSFTLISEAINLDFWPRMHIKYPGTIKGQLYVPAINMFLFLGCLLTVVIFRSSARMEAAYGLAITVTMLTTTVLLGFYLRSRGVASWITALFMLVFIALEGAFFTANVFKFMHGGWFTVLIAGLLCAIMLAWHIGRRVRSRFIDYKPLDGYVDIITDIRNDREIAKYASNVVYISYSHTEGQVESKLLYSIINKQPKRADHYWIVRIDHVDEPDTLEYSSKTIVRDALFLINLRIGFKVRPQVSVYLRQIVEDLVADNQLNLTSTYPSMMRHSIPGDFRFVIIQRVFSQSSNCKPSERRIMAIYELLRHITITADKALGLDTSTVTVEQVPLIINNRPNRRITRIS</sequence>
<feature type="domain" description="K+ potassium transporter C-terminal" evidence="13">
    <location>
        <begin position="480"/>
        <end position="633"/>
    </location>
</feature>
<keyword evidence="8 11" id="KW-1133">Transmembrane helix</keyword>
<keyword evidence="4 11" id="KW-0633">Potassium transport</keyword>
<dbReference type="GO" id="GO:0015293">
    <property type="term" value="F:symporter activity"/>
    <property type="evidence" value="ECO:0007669"/>
    <property type="project" value="UniProtKB-UniRule"/>
</dbReference>
<dbReference type="OrthoDB" id="9805577at2"/>
<organism evidence="14 15">
    <name type="scientific">Muribaculum gordoncarteri</name>
    <dbReference type="NCBI Taxonomy" id="2530390"/>
    <lineage>
        <taxon>Bacteria</taxon>
        <taxon>Pseudomonadati</taxon>
        <taxon>Bacteroidota</taxon>
        <taxon>Bacteroidia</taxon>
        <taxon>Bacteroidales</taxon>
        <taxon>Muribaculaceae</taxon>
        <taxon>Muribaculum</taxon>
    </lineage>
</organism>
<keyword evidence="3 11" id="KW-1003">Cell membrane</keyword>
<evidence type="ECO:0000256" key="3">
    <source>
        <dbReference type="ARBA" id="ARBA00022475"/>
    </source>
</evidence>
<evidence type="ECO:0000256" key="2">
    <source>
        <dbReference type="ARBA" id="ARBA00022448"/>
    </source>
</evidence>
<proteinExistence type="inferred from homology"/>
<name>A0A4P7VNU4_9BACT</name>
<dbReference type="Proteomes" id="UP000297031">
    <property type="component" value="Chromosome"/>
</dbReference>
<dbReference type="GO" id="GO:0005886">
    <property type="term" value="C:plasma membrane"/>
    <property type="evidence" value="ECO:0007669"/>
    <property type="project" value="UniProtKB-SubCell"/>
</dbReference>
<dbReference type="AlphaFoldDB" id="A0A4P7VNU4"/>
<dbReference type="InterPro" id="IPR053951">
    <property type="entry name" value="K_trans_N"/>
</dbReference>
<reference evidence="14 15" key="1">
    <citation type="submission" date="2019-02" db="EMBL/GenBank/DDBJ databases">
        <title>Isolation and identification of novel species under the genus Muribaculum.</title>
        <authorList>
            <person name="Miyake S."/>
            <person name="Ding Y."/>
            <person name="Low A."/>
            <person name="Soh M."/>
            <person name="Seedorf H."/>
        </authorList>
    </citation>
    <scope>NUCLEOTIDE SEQUENCE [LARGE SCALE GENOMIC DNA]</scope>
    <source>
        <strain evidence="14 15">TLL-A4</strain>
    </source>
</reference>
<feature type="transmembrane region" description="Helical" evidence="11">
    <location>
        <begin position="366"/>
        <end position="387"/>
    </location>
</feature>
<feature type="transmembrane region" description="Helical" evidence="11">
    <location>
        <begin position="287"/>
        <end position="318"/>
    </location>
</feature>
<comment type="function">
    <text evidence="11">Transport of potassium into the cell. Likely operates as a K(+):H(+) symporter.</text>
</comment>
<evidence type="ECO:0000256" key="1">
    <source>
        <dbReference type="ARBA" id="ARBA00004141"/>
    </source>
</evidence>
<evidence type="ECO:0000313" key="15">
    <source>
        <dbReference type="Proteomes" id="UP000297031"/>
    </source>
</evidence>
<keyword evidence="5 11" id="KW-0812">Transmembrane</keyword>
<evidence type="ECO:0000256" key="7">
    <source>
        <dbReference type="ARBA" id="ARBA00022958"/>
    </source>
</evidence>
<dbReference type="KEGG" id="mgod:E7746_03710"/>
<evidence type="ECO:0000259" key="12">
    <source>
        <dbReference type="Pfam" id="PF02705"/>
    </source>
</evidence>
<feature type="transmembrane region" description="Helical" evidence="11">
    <location>
        <begin position="138"/>
        <end position="157"/>
    </location>
</feature>
<keyword evidence="9 11" id="KW-0406">Ion transport</keyword>
<dbReference type="InterPro" id="IPR023051">
    <property type="entry name" value="Kup"/>
</dbReference>
<evidence type="ECO:0000256" key="9">
    <source>
        <dbReference type="ARBA" id="ARBA00023065"/>
    </source>
</evidence>
<feature type="transmembrane region" description="Helical" evidence="11">
    <location>
        <begin position="21"/>
        <end position="40"/>
    </location>
</feature>
<keyword evidence="10 11" id="KW-0472">Membrane</keyword>
<evidence type="ECO:0000313" key="14">
    <source>
        <dbReference type="EMBL" id="QCD35048.1"/>
    </source>
</evidence>
<dbReference type="Pfam" id="PF02705">
    <property type="entry name" value="K_trans"/>
    <property type="match status" value="1"/>
</dbReference>
<dbReference type="HAMAP" id="MF_01522">
    <property type="entry name" value="Kup"/>
    <property type="match status" value="1"/>
</dbReference>
<feature type="transmembrane region" description="Helical" evidence="11">
    <location>
        <begin position="244"/>
        <end position="267"/>
    </location>
</feature>
<dbReference type="PANTHER" id="PTHR30540">
    <property type="entry name" value="OSMOTIC STRESS POTASSIUM TRANSPORTER"/>
    <property type="match status" value="1"/>
</dbReference>
<comment type="catalytic activity">
    <reaction evidence="11">
        <text>K(+)(in) + H(+)(in) = K(+)(out) + H(+)(out)</text>
        <dbReference type="Rhea" id="RHEA:28490"/>
        <dbReference type="ChEBI" id="CHEBI:15378"/>
        <dbReference type="ChEBI" id="CHEBI:29103"/>
    </reaction>
</comment>
<accession>A0A4P7VNU4</accession>
<evidence type="ECO:0000256" key="10">
    <source>
        <dbReference type="ARBA" id="ARBA00023136"/>
    </source>
</evidence>
<evidence type="ECO:0000256" key="11">
    <source>
        <dbReference type="HAMAP-Rule" id="MF_01522"/>
    </source>
</evidence>
<feature type="transmembrane region" description="Helical" evidence="11">
    <location>
        <begin position="211"/>
        <end position="232"/>
    </location>
</feature>
<keyword evidence="6 11" id="KW-0769">Symport</keyword>
<feature type="transmembrane region" description="Helical" evidence="11">
    <location>
        <begin position="55"/>
        <end position="77"/>
    </location>
</feature>
<dbReference type="InterPro" id="IPR003855">
    <property type="entry name" value="K+_transporter"/>
</dbReference>
<dbReference type="InterPro" id="IPR053952">
    <property type="entry name" value="K_trans_C"/>
</dbReference>
<feature type="transmembrane region" description="Helical" evidence="11">
    <location>
        <begin position="423"/>
        <end position="442"/>
    </location>
</feature>
<comment type="similarity">
    <text evidence="11">Belongs to the HAK/KUP transporter (TC 2.A.72) family.</text>
</comment>
<keyword evidence="15" id="KW-1185">Reference proteome</keyword>
<dbReference type="PANTHER" id="PTHR30540:SF83">
    <property type="entry name" value="K+ POTASSIUM TRANSPORTER"/>
    <property type="match status" value="1"/>
</dbReference>
<dbReference type="RefSeq" id="WP_136409874.1">
    <property type="nucleotide sequence ID" value="NZ_CP039393.1"/>
</dbReference>
<feature type="transmembrane region" description="Helical" evidence="11">
    <location>
        <begin position="104"/>
        <end position="126"/>
    </location>
</feature>
<evidence type="ECO:0000256" key="6">
    <source>
        <dbReference type="ARBA" id="ARBA00022847"/>
    </source>
</evidence>
<evidence type="ECO:0000256" key="5">
    <source>
        <dbReference type="ARBA" id="ARBA00022692"/>
    </source>
</evidence>
<dbReference type="EMBL" id="CP039393">
    <property type="protein sequence ID" value="QCD35048.1"/>
    <property type="molecule type" value="Genomic_DNA"/>
</dbReference>
<keyword evidence="7 11" id="KW-0630">Potassium</keyword>
<keyword evidence="2 11" id="KW-0813">Transport</keyword>
<comment type="subcellular location">
    <subcellularLocation>
        <location evidence="11">Cell membrane</location>
        <topology evidence="11">Multi-pass membrane protein</topology>
    </subcellularLocation>
    <subcellularLocation>
        <location evidence="1">Membrane</location>
        <topology evidence="1">Multi-pass membrane protein</topology>
    </subcellularLocation>
</comment>
<gene>
    <name evidence="11" type="primary">kup</name>
    <name evidence="14" type="ORF">E7746_03710</name>
</gene>
<dbReference type="GO" id="GO:0015079">
    <property type="term" value="F:potassium ion transmembrane transporter activity"/>
    <property type="evidence" value="ECO:0007669"/>
    <property type="project" value="UniProtKB-UniRule"/>
</dbReference>